<accession>A0A9X1QAQ0</accession>
<protein>
    <submittedName>
        <fullName evidence="1">Uncharacterized protein</fullName>
    </submittedName>
</protein>
<reference evidence="1" key="1">
    <citation type="submission" date="2022-01" db="EMBL/GenBank/DDBJ databases">
        <title>Novel species in genus Dyadobacter.</title>
        <authorList>
            <person name="Ma C."/>
        </authorList>
    </citation>
    <scope>NUCLEOTIDE SEQUENCE</scope>
    <source>
        <strain evidence="1">CY357</strain>
    </source>
</reference>
<name>A0A9X1QAQ0_9BACT</name>
<dbReference type="RefSeq" id="WP_235177508.1">
    <property type="nucleotide sequence ID" value="NZ_JAKFFV010000004.1"/>
</dbReference>
<evidence type="ECO:0000313" key="1">
    <source>
        <dbReference type="EMBL" id="MCF2498373.1"/>
    </source>
</evidence>
<dbReference type="EMBL" id="JAKFFV010000004">
    <property type="protein sequence ID" value="MCF2498373.1"/>
    <property type="molecule type" value="Genomic_DNA"/>
</dbReference>
<dbReference type="Proteomes" id="UP001139411">
    <property type="component" value="Unassembled WGS sequence"/>
</dbReference>
<proteinExistence type="predicted"/>
<dbReference type="AlphaFoldDB" id="A0A9X1QAQ0"/>
<comment type="caution">
    <text evidence="1">The sequence shown here is derived from an EMBL/GenBank/DDBJ whole genome shotgun (WGS) entry which is preliminary data.</text>
</comment>
<evidence type="ECO:0000313" key="2">
    <source>
        <dbReference type="Proteomes" id="UP001139411"/>
    </source>
</evidence>
<sequence length="143" mass="15860">MPILNYTTKISPSKTIGEIQEILVNHGASSIACEYDSVTKRPVSVRFGLLINNSNVFFELPANYEGVLKAMKADQTIKSTFCNIDQAVKVAWRILKDWIEAQCAIIEAGLAEMSEVFLPYAVTQNGSTLYKEIKANTNLLLKS</sequence>
<organism evidence="1 2">
    <name type="scientific">Dyadobacter chenhuakuii</name>
    <dbReference type="NCBI Taxonomy" id="2909339"/>
    <lineage>
        <taxon>Bacteria</taxon>
        <taxon>Pseudomonadati</taxon>
        <taxon>Bacteroidota</taxon>
        <taxon>Cytophagia</taxon>
        <taxon>Cytophagales</taxon>
        <taxon>Spirosomataceae</taxon>
        <taxon>Dyadobacter</taxon>
    </lineage>
</organism>
<gene>
    <name evidence="1" type="ORF">L0661_08650</name>
</gene>